<evidence type="ECO:0000256" key="6">
    <source>
        <dbReference type="ARBA" id="ARBA00022777"/>
    </source>
</evidence>
<dbReference type="eggNOG" id="COG3920">
    <property type="taxonomic scope" value="Bacteria"/>
</dbReference>
<evidence type="ECO:0000259" key="9">
    <source>
        <dbReference type="Pfam" id="PF07568"/>
    </source>
</evidence>
<evidence type="ECO:0000313" key="10">
    <source>
        <dbReference type="EMBL" id="KAJ04239.1"/>
    </source>
</evidence>
<dbReference type="EC" id="2.7.13.3" evidence="2"/>
<dbReference type="Gene3D" id="3.30.450.20">
    <property type="entry name" value="PAS domain"/>
    <property type="match status" value="1"/>
</dbReference>
<keyword evidence="7" id="KW-0067">ATP-binding</keyword>
<evidence type="ECO:0000256" key="3">
    <source>
        <dbReference type="ARBA" id="ARBA00022553"/>
    </source>
</evidence>
<dbReference type="PANTHER" id="PTHR41523:SF8">
    <property type="entry name" value="ETHYLENE RESPONSE SENSOR PROTEIN"/>
    <property type="match status" value="1"/>
</dbReference>
<dbReference type="Gene3D" id="3.30.565.10">
    <property type="entry name" value="Histidine kinase-like ATPase, C-terminal domain"/>
    <property type="match status" value="1"/>
</dbReference>
<dbReference type="Proteomes" id="UP000027337">
    <property type="component" value="Unassembled WGS sequence"/>
</dbReference>
<evidence type="ECO:0000256" key="7">
    <source>
        <dbReference type="ARBA" id="ARBA00022840"/>
    </source>
</evidence>
<gene>
    <name evidence="10" type="ORF">PM02_05305</name>
</gene>
<keyword evidence="11" id="KW-1185">Reference proteome</keyword>
<proteinExistence type="predicted"/>
<sequence length="574" mass="62995">MTLKEDQSPRWYKSLRFRMAVMMSLAILPIGMIAVSQTRSVTEQAQQNSELALLGLTEQAAAEERIVIQRAFGLASGVGAFLPQMLENPAACSKRLAKVLENAGIFNFIGYVPISGKMTCSSTGVELDYTNTPGFAEAVEAETPRIEVSIDGPNGEGSVINISQPVFEEDDLTGFVTVSVPHSILDALGDDSENEALLDLLTFNENGEILSSRNGADAAVANLPLGTNLAEFTTVAARTFSRQSVYGEDRIYAVVPIEAGKIFALGVWDKDNGVSGQISKILPTSLFPALMWMISLAVALFAVHRLVSRHIRSVGAQMMRFADNRTLLTDERTREMPSELQNIQNSFLVMAHSILRDEAELEDSVRQKNVLLKEVHHRVKNNLQLISSILNMQIREAQHDDTKRILRRMQDRVLSLATIHRDLYQTSSGGLVNVGELVREIIERSVEIGTDTAKNIAVDVQVEDVMLYPDQAVPMSLLASEAATNAMKYVGASENGDNRMSVSFTRDAQDKCRFVLVNSLSNEAAPESTGMGSKLITAFAIQLGADIDVQRDHNQYQMTVSFDAATFELEPGDF</sequence>
<evidence type="ECO:0000256" key="8">
    <source>
        <dbReference type="SAM" id="Phobius"/>
    </source>
</evidence>
<organism evidence="10 11">
    <name type="scientific">Sulfitobacter mediterraneus</name>
    <dbReference type="NCBI Taxonomy" id="83219"/>
    <lineage>
        <taxon>Bacteria</taxon>
        <taxon>Pseudomonadati</taxon>
        <taxon>Pseudomonadota</taxon>
        <taxon>Alphaproteobacteria</taxon>
        <taxon>Rhodobacterales</taxon>
        <taxon>Roseobacteraceae</taxon>
        <taxon>Sulfitobacter</taxon>
    </lineage>
</organism>
<keyword evidence="4" id="KW-0808">Transferase</keyword>
<evidence type="ECO:0000256" key="2">
    <source>
        <dbReference type="ARBA" id="ARBA00012438"/>
    </source>
</evidence>
<evidence type="ECO:0000256" key="4">
    <source>
        <dbReference type="ARBA" id="ARBA00022679"/>
    </source>
</evidence>
<keyword evidence="8" id="KW-0812">Transmembrane</keyword>
<dbReference type="STRING" id="83219.PM02_05305"/>
<accession>A0A061SWL9</accession>
<keyword evidence="3" id="KW-0597">Phosphoprotein</keyword>
<evidence type="ECO:0000256" key="5">
    <source>
        <dbReference type="ARBA" id="ARBA00022741"/>
    </source>
</evidence>
<keyword evidence="5" id="KW-0547">Nucleotide-binding</keyword>
<protein>
    <recommendedName>
        <fullName evidence="2">histidine kinase</fullName>
        <ecNumber evidence="2">2.7.13.3</ecNumber>
    </recommendedName>
</protein>
<comment type="catalytic activity">
    <reaction evidence="1">
        <text>ATP + protein L-histidine = ADP + protein N-phospho-L-histidine.</text>
        <dbReference type="EC" id="2.7.13.3"/>
    </reaction>
</comment>
<evidence type="ECO:0000313" key="11">
    <source>
        <dbReference type="Proteomes" id="UP000027337"/>
    </source>
</evidence>
<dbReference type="RefSeq" id="WP_051584035.1">
    <property type="nucleotide sequence ID" value="NZ_JAFBPZ010000005.1"/>
</dbReference>
<dbReference type="InterPro" id="IPR011495">
    <property type="entry name" value="Sig_transdc_His_kin_sub2_dim/P"/>
</dbReference>
<dbReference type="GO" id="GO:0005524">
    <property type="term" value="F:ATP binding"/>
    <property type="evidence" value="ECO:0007669"/>
    <property type="project" value="UniProtKB-KW"/>
</dbReference>
<name>A0A061SWL9_9RHOB</name>
<keyword evidence="6 10" id="KW-0418">Kinase</keyword>
<feature type="domain" description="Signal transduction histidine kinase subgroup 2 dimerisation and phosphoacceptor" evidence="9">
    <location>
        <begin position="374"/>
        <end position="444"/>
    </location>
</feature>
<dbReference type="AlphaFoldDB" id="A0A061SWL9"/>
<dbReference type="PANTHER" id="PTHR41523">
    <property type="entry name" value="TWO-COMPONENT SYSTEM SENSOR PROTEIN"/>
    <property type="match status" value="1"/>
</dbReference>
<reference evidence="10 11" key="1">
    <citation type="journal article" date="2014" name="Genome Announc.">
        <title>Draft Genome Sequences of Two Isolates of the Roseobacter Group, Sulfitobacter sp. Strains 3SOLIMAR09 and 1FIGIMAR09, from Harbors of Mallorca Island (Mediterranean Sea).</title>
        <authorList>
            <person name="Mas-Llado M."/>
            <person name="Pina-Villalonga J.M."/>
            <person name="Brunet-Galmes I."/>
            <person name="Nogales B."/>
            <person name="Bosch R."/>
        </authorList>
    </citation>
    <scope>NUCLEOTIDE SEQUENCE [LARGE SCALE GENOMIC DNA]</scope>
    <source>
        <strain evidence="10 11">1FIGIMAR09</strain>
    </source>
</reference>
<feature type="transmembrane region" description="Helical" evidence="8">
    <location>
        <begin position="285"/>
        <end position="303"/>
    </location>
</feature>
<dbReference type="Pfam" id="PF07568">
    <property type="entry name" value="HisKA_2"/>
    <property type="match status" value="1"/>
</dbReference>
<keyword evidence="8" id="KW-0472">Membrane</keyword>
<evidence type="ECO:0000256" key="1">
    <source>
        <dbReference type="ARBA" id="ARBA00000085"/>
    </source>
</evidence>
<comment type="caution">
    <text evidence="10">The sequence shown here is derived from an EMBL/GenBank/DDBJ whole genome shotgun (WGS) entry which is preliminary data.</text>
</comment>
<dbReference type="InterPro" id="IPR036890">
    <property type="entry name" value="HATPase_C_sf"/>
</dbReference>
<dbReference type="GO" id="GO:0004673">
    <property type="term" value="F:protein histidine kinase activity"/>
    <property type="evidence" value="ECO:0007669"/>
    <property type="project" value="UniProtKB-EC"/>
</dbReference>
<keyword evidence="8" id="KW-1133">Transmembrane helix</keyword>
<dbReference type="EMBL" id="JEMU01000003">
    <property type="protein sequence ID" value="KAJ04239.1"/>
    <property type="molecule type" value="Genomic_DNA"/>
</dbReference>